<dbReference type="EMBL" id="JAJJMB010003726">
    <property type="protein sequence ID" value="KAI3945838.1"/>
    <property type="molecule type" value="Genomic_DNA"/>
</dbReference>
<protein>
    <submittedName>
        <fullName evidence="2">Uncharacterized protein</fullName>
    </submittedName>
</protein>
<dbReference type="AlphaFoldDB" id="A0AAD4TB16"/>
<feature type="region of interest" description="Disordered" evidence="1">
    <location>
        <begin position="1"/>
        <end position="69"/>
    </location>
</feature>
<keyword evidence="3" id="KW-1185">Reference proteome</keyword>
<reference evidence="2" key="1">
    <citation type="submission" date="2022-04" db="EMBL/GenBank/DDBJ databases">
        <title>A functionally conserved STORR gene fusion in Papaver species that diverged 16.8 million years ago.</title>
        <authorList>
            <person name="Catania T."/>
        </authorList>
    </citation>
    <scope>NUCLEOTIDE SEQUENCE</scope>
    <source>
        <strain evidence="2">S-188037</strain>
    </source>
</reference>
<comment type="caution">
    <text evidence="2">The sequence shown here is derived from an EMBL/GenBank/DDBJ whole genome shotgun (WGS) entry which is preliminary data.</text>
</comment>
<dbReference type="Proteomes" id="UP001202328">
    <property type="component" value="Unassembled WGS sequence"/>
</dbReference>
<gene>
    <name evidence="2" type="ORF">MKW98_023112</name>
</gene>
<accession>A0AAD4TB16</accession>
<name>A0AAD4TB16_9MAGN</name>
<evidence type="ECO:0000313" key="3">
    <source>
        <dbReference type="Proteomes" id="UP001202328"/>
    </source>
</evidence>
<feature type="compositionally biased region" description="Basic residues" evidence="1">
    <location>
        <begin position="51"/>
        <end position="62"/>
    </location>
</feature>
<sequence length="125" mass="13762">MTSSSPSGNLRWTPTASPSSSPVPPPLLSKEKSSFACHDQIEDEPFISSAHHQHGRQSSKKKRPEEKKSSFVIIEMEQKSKGSVVLTWEDLCVRVPSSSNKGNDKATIEGKNGYDQPGEVLWVLL</sequence>
<evidence type="ECO:0000256" key="1">
    <source>
        <dbReference type="SAM" id="MobiDB-lite"/>
    </source>
</evidence>
<feature type="compositionally biased region" description="Polar residues" evidence="1">
    <location>
        <begin position="1"/>
        <end position="16"/>
    </location>
</feature>
<feature type="non-terminal residue" evidence="2">
    <location>
        <position position="1"/>
    </location>
</feature>
<organism evidence="2 3">
    <name type="scientific">Papaver atlanticum</name>
    <dbReference type="NCBI Taxonomy" id="357466"/>
    <lineage>
        <taxon>Eukaryota</taxon>
        <taxon>Viridiplantae</taxon>
        <taxon>Streptophyta</taxon>
        <taxon>Embryophyta</taxon>
        <taxon>Tracheophyta</taxon>
        <taxon>Spermatophyta</taxon>
        <taxon>Magnoliopsida</taxon>
        <taxon>Ranunculales</taxon>
        <taxon>Papaveraceae</taxon>
        <taxon>Papaveroideae</taxon>
        <taxon>Papaver</taxon>
    </lineage>
</organism>
<evidence type="ECO:0000313" key="2">
    <source>
        <dbReference type="EMBL" id="KAI3945838.1"/>
    </source>
</evidence>
<proteinExistence type="predicted"/>